<evidence type="ECO:0000313" key="6">
    <source>
        <dbReference type="Proteomes" id="UP000222542"/>
    </source>
</evidence>
<organism evidence="5 6">
    <name type="scientific">Capsicum annuum</name>
    <name type="common">Capsicum pepper</name>
    <dbReference type="NCBI Taxonomy" id="4072"/>
    <lineage>
        <taxon>Eukaryota</taxon>
        <taxon>Viridiplantae</taxon>
        <taxon>Streptophyta</taxon>
        <taxon>Embryophyta</taxon>
        <taxon>Tracheophyta</taxon>
        <taxon>Spermatophyta</taxon>
        <taxon>Magnoliopsida</taxon>
        <taxon>eudicotyledons</taxon>
        <taxon>Gunneridae</taxon>
        <taxon>Pentapetalae</taxon>
        <taxon>asterids</taxon>
        <taxon>lamiids</taxon>
        <taxon>Solanales</taxon>
        <taxon>Solanaceae</taxon>
        <taxon>Solanoideae</taxon>
        <taxon>Capsiceae</taxon>
        <taxon>Capsicum</taxon>
    </lineage>
</organism>
<dbReference type="PANTHER" id="PTHR12628:SF13">
    <property type="entry name" value="HOMEOBOX PROTEIN HAT3.1"/>
    <property type="match status" value="1"/>
</dbReference>
<dbReference type="GO" id="GO:0001786">
    <property type="term" value="F:phosphatidylserine binding"/>
    <property type="evidence" value="ECO:0000318"/>
    <property type="project" value="GO_Central"/>
</dbReference>
<dbReference type="InterPro" id="IPR037104">
    <property type="entry name" value="Annexin_sf"/>
</dbReference>
<evidence type="ECO:0000256" key="3">
    <source>
        <dbReference type="ARBA" id="ARBA00023216"/>
    </source>
</evidence>
<comment type="caution">
    <text evidence="5">The sequence shown here is derived from an EMBL/GenBank/DDBJ whole genome shotgun (WGS) entry which is preliminary data.</text>
</comment>
<dbReference type="GO" id="GO:0009414">
    <property type="term" value="P:response to water deprivation"/>
    <property type="evidence" value="ECO:0000318"/>
    <property type="project" value="GO_Central"/>
</dbReference>
<evidence type="ECO:0000256" key="2">
    <source>
        <dbReference type="ARBA" id="ARBA00022737"/>
    </source>
</evidence>
<keyword evidence="2" id="KW-0677">Repeat</keyword>
<dbReference type="Proteomes" id="UP000222542">
    <property type="component" value="Unassembled WGS sequence"/>
</dbReference>
<dbReference type="GO" id="GO:0005737">
    <property type="term" value="C:cytoplasm"/>
    <property type="evidence" value="ECO:0000318"/>
    <property type="project" value="GO_Central"/>
</dbReference>
<dbReference type="AlphaFoldDB" id="A0A2G2ZNF6"/>
<reference evidence="5 6" key="2">
    <citation type="journal article" date="2017" name="Genome Biol.">
        <title>New reference genome sequences of hot pepper reveal the massive evolution of plant disease-resistance genes by retroduplication.</title>
        <authorList>
            <person name="Kim S."/>
            <person name="Park J."/>
            <person name="Yeom S.I."/>
            <person name="Kim Y.M."/>
            <person name="Seo E."/>
            <person name="Kim K.T."/>
            <person name="Kim M.S."/>
            <person name="Lee J.M."/>
            <person name="Cheong K."/>
            <person name="Shin H.S."/>
            <person name="Kim S.B."/>
            <person name="Han K."/>
            <person name="Lee J."/>
            <person name="Park M."/>
            <person name="Lee H.A."/>
            <person name="Lee H.Y."/>
            <person name="Lee Y."/>
            <person name="Oh S."/>
            <person name="Lee J.H."/>
            <person name="Choi E."/>
            <person name="Choi E."/>
            <person name="Lee S.E."/>
            <person name="Jeon J."/>
            <person name="Kim H."/>
            <person name="Choi G."/>
            <person name="Song H."/>
            <person name="Lee J."/>
            <person name="Lee S.C."/>
            <person name="Kwon J.K."/>
            <person name="Lee H.Y."/>
            <person name="Koo N."/>
            <person name="Hong Y."/>
            <person name="Kim R.W."/>
            <person name="Kang W.H."/>
            <person name="Huh J.H."/>
            <person name="Kang B.C."/>
            <person name="Yang T.J."/>
            <person name="Lee Y.H."/>
            <person name="Bennetzen J.L."/>
            <person name="Choi D."/>
        </authorList>
    </citation>
    <scope>NUCLEOTIDE SEQUENCE [LARGE SCALE GENOMIC DNA]</scope>
    <source>
        <strain evidence="6">cv. CM334</strain>
    </source>
</reference>
<keyword evidence="4" id="KW-0539">Nucleus</keyword>
<evidence type="ECO:0000256" key="4">
    <source>
        <dbReference type="ARBA" id="ARBA00023242"/>
    </source>
</evidence>
<sequence length="408" mass="46483">MRGRSFSLNLLKEERGLHPLCVEPPLLKEDIPPDDEGYLYSGCDCKVDCIDLLNDLQGIDLSATNSWEKVYPKEAVAAAFGEKLDNISGLPLDDSENGLPDIPCLNEVSAKYLGEEISSPEHDFKDRKPDIVLLGNNSGLARIPTDLFFKKRYSCSAIILKTVAGVPGMVGGVYERITMFCDVEKALKKIESHFDGTTLNLHGSIRIFSKVEKMLREEITHFEKLVLVWTLDLSERDAHLDKEATKRWIKHNFVLMEITCTRSPTELVLARVLDTRSKTQLNATLNHYKDKHDEDILKLLLLLVSSYRYGEDRVDLCLAKAKTKILHEKISDNAYYDNEVIRVLATRKKMQLNATLNYYKDKHDEDNLKIIVDEYQKRDIISLGRSIDKDTRGDYESMLLGLLGQEED</sequence>
<dbReference type="GO" id="GO:0009409">
    <property type="term" value="P:response to cold"/>
    <property type="evidence" value="ECO:0000318"/>
    <property type="project" value="GO_Central"/>
</dbReference>
<keyword evidence="6" id="KW-1185">Reference proteome</keyword>
<gene>
    <name evidence="5" type="ORF">T459_11918</name>
</gene>
<reference evidence="5 6" key="1">
    <citation type="journal article" date="2014" name="Nat. Genet.">
        <title>Genome sequence of the hot pepper provides insights into the evolution of pungency in Capsicum species.</title>
        <authorList>
            <person name="Kim S."/>
            <person name="Park M."/>
            <person name="Yeom S.I."/>
            <person name="Kim Y.M."/>
            <person name="Lee J.M."/>
            <person name="Lee H.A."/>
            <person name="Seo E."/>
            <person name="Choi J."/>
            <person name="Cheong K."/>
            <person name="Kim K.T."/>
            <person name="Jung K."/>
            <person name="Lee G.W."/>
            <person name="Oh S.K."/>
            <person name="Bae C."/>
            <person name="Kim S.B."/>
            <person name="Lee H.Y."/>
            <person name="Kim S.Y."/>
            <person name="Kim M.S."/>
            <person name="Kang B.C."/>
            <person name="Jo Y.D."/>
            <person name="Yang H.B."/>
            <person name="Jeong H.J."/>
            <person name="Kang W.H."/>
            <person name="Kwon J.K."/>
            <person name="Shin C."/>
            <person name="Lim J.Y."/>
            <person name="Park J.H."/>
            <person name="Huh J.H."/>
            <person name="Kim J.S."/>
            <person name="Kim B.D."/>
            <person name="Cohen O."/>
            <person name="Paran I."/>
            <person name="Suh M.C."/>
            <person name="Lee S.B."/>
            <person name="Kim Y.K."/>
            <person name="Shin Y."/>
            <person name="Noh S.J."/>
            <person name="Park J."/>
            <person name="Seo Y.S."/>
            <person name="Kwon S.Y."/>
            <person name="Kim H.A."/>
            <person name="Park J.M."/>
            <person name="Kim H.J."/>
            <person name="Choi S.B."/>
            <person name="Bosland P.W."/>
            <person name="Reeves G."/>
            <person name="Jo S.H."/>
            <person name="Lee B.W."/>
            <person name="Cho H.T."/>
            <person name="Choi H.S."/>
            <person name="Lee M.S."/>
            <person name="Yu Y."/>
            <person name="Do Choi Y."/>
            <person name="Park B.S."/>
            <person name="van Deynze A."/>
            <person name="Ashrafi H."/>
            <person name="Hill T."/>
            <person name="Kim W.T."/>
            <person name="Pai H.S."/>
            <person name="Ahn H.K."/>
            <person name="Yeam I."/>
            <person name="Giovannoni J.J."/>
            <person name="Rose J.K."/>
            <person name="Sorensen I."/>
            <person name="Lee S.J."/>
            <person name="Kim R.W."/>
            <person name="Choi I.Y."/>
            <person name="Choi B.S."/>
            <person name="Lim J.S."/>
            <person name="Lee Y.H."/>
            <person name="Choi D."/>
        </authorList>
    </citation>
    <scope>NUCLEOTIDE SEQUENCE [LARGE SCALE GENOMIC DNA]</scope>
    <source>
        <strain evidence="6">cv. CM334</strain>
    </source>
</reference>
<dbReference type="SUPFAM" id="SSF47874">
    <property type="entry name" value="Annexin"/>
    <property type="match status" value="1"/>
</dbReference>
<name>A0A2G2ZNF6_CAPAN</name>
<evidence type="ECO:0000313" key="5">
    <source>
        <dbReference type="EMBL" id="PHT83475.1"/>
    </source>
</evidence>
<dbReference type="GO" id="GO:0005509">
    <property type="term" value="F:calcium ion binding"/>
    <property type="evidence" value="ECO:0007669"/>
    <property type="project" value="InterPro"/>
</dbReference>
<comment type="subcellular location">
    <subcellularLocation>
        <location evidence="1">Nucleus</location>
    </subcellularLocation>
</comment>
<dbReference type="EMBL" id="AYRZ02000004">
    <property type="protein sequence ID" value="PHT83475.1"/>
    <property type="molecule type" value="Genomic_DNA"/>
</dbReference>
<dbReference type="PANTHER" id="PTHR12628">
    <property type="entry name" value="POLYCOMB-LIKE TRANSCRIPTION FACTOR"/>
    <property type="match status" value="1"/>
</dbReference>
<dbReference type="GO" id="GO:0005886">
    <property type="term" value="C:plasma membrane"/>
    <property type="evidence" value="ECO:0000318"/>
    <property type="project" value="GO_Central"/>
</dbReference>
<keyword evidence="3" id="KW-0041">Annexin</keyword>
<accession>A0A2G2ZNF6</accession>
<dbReference type="Gene3D" id="1.10.220.10">
    <property type="entry name" value="Annexin"/>
    <property type="match status" value="1"/>
</dbReference>
<protein>
    <submittedName>
        <fullName evidence="5">Uncharacterized protein</fullName>
    </submittedName>
</protein>
<dbReference type="GO" id="GO:0005634">
    <property type="term" value="C:nucleus"/>
    <property type="evidence" value="ECO:0007669"/>
    <property type="project" value="UniProtKB-SubCell"/>
</dbReference>
<evidence type="ECO:0000256" key="1">
    <source>
        <dbReference type="ARBA" id="ARBA00004123"/>
    </source>
</evidence>
<dbReference type="InterPro" id="IPR018502">
    <property type="entry name" value="Annexin_repeat"/>
</dbReference>
<dbReference type="PROSITE" id="PS51897">
    <property type="entry name" value="ANNEXIN_2"/>
    <property type="match status" value="1"/>
</dbReference>
<dbReference type="GO" id="GO:0005544">
    <property type="term" value="F:calcium-dependent phospholipid binding"/>
    <property type="evidence" value="ECO:0000318"/>
    <property type="project" value="GO_Central"/>
</dbReference>
<proteinExistence type="predicted"/>
<dbReference type="GO" id="GO:0009651">
    <property type="term" value="P:response to salt stress"/>
    <property type="evidence" value="ECO:0000318"/>
    <property type="project" value="GO_Central"/>
</dbReference>
<dbReference type="Gramene" id="PHT83475">
    <property type="protein sequence ID" value="PHT83475"/>
    <property type="gene ID" value="T459_11918"/>
</dbReference>
<dbReference type="GO" id="GO:0009408">
    <property type="term" value="P:response to heat"/>
    <property type="evidence" value="ECO:0000318"/>
    <property type="project" value="GO_Central"/>
</dbReference>